<dbReference type="RefSeq" id="WP_265219557.1">
    <property type="nucleotide sequence ID" value="NZ_JAPEUL010000009.1"/>
</dbReference>
<dbReference type="Pfam" id="PF01381">
    <property type="entry name" value="HTH_3"/>
    <property type="match status" value="1"/>
</dbReference>
<dbReference type="CDD" id="cd00093">
    <property type="entry name" value="HTH_XRE"/>
    <property type="match status" value="1"/>
</dbReference>
<reference evidence="3" key="1">
    <citation type="submission" date="2022-11" db="EMBL/GenBank/DDBJ databases">
        <title>Marinomonas sp. nov., isolated from marine algae.</title>
        <authorList>
            <person name="Choi D.G."/>
            <person name="Kim J.M."/>
            <person name="Lee J.K."/>
            <person name="Baek J.H."/>
            <person name="Jeon C.O."/>
        </authorList>
    </citation>
    <scope>NUCLEOTIDE SEQUENCE</scope>
    <source>
        <strain evidence="3">KJ51-3</strain>
    </source>
</reference>
<feature type="region of interest" description="Disordered" evidence="1">
    <location>
        <begin position="80"/>
        <end position="113"/>
    </location>
</feature>
<sequence>MSYVTEQILQSLRDARERKGFSQRELSARSGVPQSHISKIESGGVDLRMSSLIALARVLDLELFVAPKKSIPAIKSIIRSSQDTYHNGPNNNGINDEAESIPPAYQLEEDDDD</sequence>
<dbReference type="InterPro" id="IPR010982">
    <property type="entry name" value="Lambda_DNA-bd_dom_sf"/>
</dbReference>
<comment type="caution">
    <text evidence="3">The sequence shown here is derived from an EMBL/GenBank/DDBJ whole genome shotgun (WGS) entry which is preliminary data.</text>
</comment>
<dbReference type="Gene3D" id="1.10.260.40">
    <property type="entry name" value="lambda repressor-like DNA-binding domains"/>
    <property type="match status" value="1"/>
</dbReference>
<dbReference type="Proteomes" id="UP001431181">
    <property type="component" value="Unassembled WGS sequence"/>
</dbReference>
<evidence type="ECO:0000313" key="4">
    <source>
        <dbReference type="Proteomes" id="UP001431181"/>
    </source>
</evidence>
<dbReference type="SUPFAM" id="SSF47413">
    <property type="entry name" value="lambda repressor-like DNA-binding domains"/>
    <property type="match status" value="1"/>
</dbReference>
<dbReference type="EMBL" id="JAPEUL010000009">
    <property type="protein sequence ID" value="MCW4630183.1"/>
    <property type="molecule type" value="Genomic_DNA"/>
</dbReference>
<evidence type="ECO:0000313" key="3">
    <source>
        <dbReference type="EMBL" id="MCW4630183.1"/>
    </source>
</evidence>
<dbReference type="InterPro" id="IPR001387">
    <property type="entry name" value="Cro/C1-type_HTH"/>
</dbReference>
<accession>A0ABT3KI17</accession>
<dbReference type="SMART" id="SM00530">
    <property type="entry name" value="HTH_XRE"/>
    <property type="match status" value="1"/>
</dbReference>
<keyword evidence="4" id="KW-1185">Reference proteome</keyword>
<dbReference type="PROSITE" id="PS50943">
    <property type="entry name" value="HTH_CROC1"/>
    <property type="match status" value="1"/>
</dbReference>
<name>A0ABT3KI17_9GAMM</name>
<proteinExistence type="predicted"/>
<protein>
    <submittedName>
        <fullName evidence="3">Helix-turn-helix transcriptional regulator</fullName>
    </submittedName>
</protein>
<evidence type="ECO:0000256" key="1">
    <source>
        <dbReference type="SAM" id="MobiDB-lite"/>
    </source>
</evidence>
<evidence type="ECO:0000259" key="2">
    <source>
        <dbReference type="PROSITE" id="PS50943"/>
    </source>
</evidence>
<feature type="compositionally biased region" description="Polar residues" evidence="1">
    <location>
        <begin position="82"/>
        <end position="94"/>
    </location>
</feature>
<feature type="domain" description="HTH cro/C1-type" evidence="2">
    <location>
        <begin position="12"/>
        <end position="63"/>
    </location>
</feature>
<gene>
    <name evidence="3" type="ORF">ONZ52_15075</name>
</gene>
<organism evidence="3 4">
    <name type="scientific">Marinomonas rhodophyticola</name>
    <dbReference type="NCBI Taxonomy" id="2992803"/>
    <lineage>
        <taxon>Bacteria</taxon>
        <taxon>Pseudomonadati</taxon>
        <taxon>Pseudomonadota</taxon>
        <taxon>Gammaproteobacteria</taxon>
        <taxon>Oceanospirillales</taxon>
        <taxon>Oceanospirillaceae</taxon>
        <taxon>Marinomonas</taxon>
    </lineage>
</organism>